<gene>
    <name evidence="3" type="ORF">GCM10010862_02980</name>
</gene>
<dbReference type="InterPro" id="IPR011051">
    <property type="entry name" value="RmlC_Cupin_sf"/>
</dbReference>
<accession>A0ABQ5VZG7</accession>
<evidence type="ECO:0000313" key="4">
    <source>
        <dbReference type="Proteomes" id="UP001156691"/>
    </source>
</evidence>
<evidence type="ECO:0000259" key="2">
    <source>
        <dbReference type="Pfam" id="PF07883"/>
    </source>
</evidence>
<proteinExistence type="predicted"/>
<dbReference type="InterPro" id="IPR013096">
    <property type="entry name" value="Cupin_2"/>
</dbReference>
<name>A0ABQ5VZG7_9HYPH</name>
<dbReference type="InterPro" id="IPR014710">
    <property type="entry name" value="RmlC-like_jellyroll"/>
</dbReference>
<dbReference type="InterPro" id="IPR051610">
    <property type="entry name" value="GPI/OXD"/>
</dbReference>
<keyword evidence="1" id="KW-0479">Metal-binding</keyword>
<organism evidence="3 4">
    <name type="scientific">Devosia nitrariae</name>
    <dbReference type="NCBI Taxonomy" id="2071872"/>
    <lineage>
        <taxon>Bacteria</taxon>
        <taxon>Pseudomonadati</taxon>
        <taxon>Pseudomonadota</taxon>
        <taxon>Alphaproteobacteria</taxon>
        <taxon>Hyphomicrobiales</taxon>
        <taxon>Devosiaceae</taxon>
        <taxon>Devosia</taxon>
    </lineage>
</organism>
<keyword evidence="4" id="KW-1185">Reference proteome</keyword>
<reference evidence="4" key="1">
    <citation type="journal article" date="2019" name="Int. J. Syst. Evol. Microbiol.">
        <title>The Global Catalogue of Microorganisms (GCM) 10K type strain sequencing project: providing services to taxonomists for standard genome sequencing and annotation.</title>
        <authorList>
            <consortium name="The Broad Institute Genomics Platform"/>
            <consortium name="The Broad Institute Genome Sequencing Center for Infectious Disease"/>
            <person name="Wu L."/>
            <person name="Ma J."/>
        </authorList>
    </citation>
    <scope>NUCLEOTIDE SEQUENCE [LARGE SCALE GENOMIC DNA]</scope>
    <source>
        <strain evidence="4">NBRC 112416</strain>
    </source>
</reference>
<sequence length="126" mass="13601">MMHVIRATDRPQTKSRTIKFEGGDHGAGVSFFAVDNDPGQGPGLHVHSYTEIWIVRQGRARITAGDETIEAGPNDVAVVGPNVPHGFKNIGEGRLEIMCIHDNGTIAQTFLDEEENAQYGTASSTL</sequence>
<dbReference type="PANTHER" id="PTHR35848:SF6">
    <property type="entry name" value="CUPIN TYPE-2 DOMAIN-CONTAINING PROTEIN"/>
    <property type="match status" value="1"/>
</dbReference>
<dbReference type="Pfam" id="PF07883">
    <property type="entry name" value="Cupin_2"/>
    <property type="match status" value="1"/>
</dbReference>
<dbReference type="SUPFAM" id="SSF51182">
    <property type="entry name" value="RmlC-like cupins"/>
    <property type="match status" value="1"/>
</dbReference>
<evidence type="ECO:0000256" key="1">
    <source>
        <dbReference type="ARBA" id="ARBA00022723"/>
    </source>
</evidence>
<dbReference type="PANTHER" id="PTHR35848">
    <property type="entry name" value="OXALATE-BINDING PROTEIN"/>
    <property type="match status" value="1"/>
</dbReference>
<dbReference type="RefSeq" id="WP_284338502.1">
    <property type="nucleotide sequence ID" value="NZ_BSNS01000002.1"/>
</dbReference>
<comment type="caution">
    <text evidence="3">The sequence shown here is derived from an EMBL/GenBank/DDBJ whole genome shotgun (WGS) entry which is preliminary data.</text>
</comment>
<evidence type="ECO:0000313" key="3">
    <source>
        <dbReference type="EMBL" id="GLQ53040.1"/>
    </source>
</evidence>
<protein>
    <submittedName>
        <fullName evidence="3">Cupin</fullName>
    </submittedName>
</protein>
<dbReference type="Gene3D" id="2.60.120.10">
    <property type="entry name" value="Jelly Rolls"/>
    <property type="match status" value="1"/>
</dbReference>
<feature type="domain" description="Cupin type-2" evidence="2">
    <location>
        <begin position="37"/>
        <end position="100"/>
    </location>
</feature>
<dbReference type="Proteomes" id="UP001156691">
    <property type="component" value="Unassembled WGS sequence"/>
</dbReference>
<dbReference type="EMBL" id="BSNS01000002">
    <property type="protein sequence ID" value="GLQ53040.1"/>
    <property type="molecule type" value="Genomic_DNA"/>
</dbReference>